<dbReference type="AlphaFoldDB" id="A0A918PLG0"/>
<organism evidence="2 3">
    <name type="scientific">Echinicola pacifica</name>
    <dbReference type="NCBI Taxonomy" id="346377"/>
    <lineage>
        <taxon>Bacteria</taxon>
        <taxon>Pseudomonadati</taxon>
        <taxon>Bacteroidota</taxon>
        <taxon>Cytophagia</taxon>
        <taxon>Cytophagales</taxon>
        <taxon>Cyclobacteriaceae</taxon>
        <taxon>Echinicola</taxon>
    </lineage>
</organism>
<dbReference type="EMBL" id="BMWX01000001">
    <property type="protein sequence ID" value="GGZ14205.1"/>
    <property type="molecule type" value="Genomic_DNA"/>
</dbReference>
<evidence type="ECO:0000313" key="3">
    <source>
        <dbReference type="Proteomes" id="UP000619457"/>
    </source>
</evidence>
<dbReference type="Pfam" id="PF13568">
    <property type="entry name" value="OMP_b-brl_2"/>
    <property type="match status" value="1"/>
</dbReference>
<evidence type="ECO:0000259" key="1">
    <source>
        <dbReference type="Pfam" id="PF13568"/>
    </source>
</evidence>
<sequence length="220" mass="24345">MEFLAWNWRMSGQTNYINTMKKVIFAIFAFSLIAWDASAQRRMDASDQKSTFGIRGGANFFNWGGDDGSNNDYTNRAGFHAGVYGNMFVTDRLSIEPGVYYSQKGTEADNIAESRTILEYVDVPILLRFYATDGFNIFAGPQGSILTKAELEGDAFGTTFGFERDDINDLDAGLVFGVGYNLPVGINVQGSYDLGLTPVFKDSDAEVYNRGFKVSLGYSF</sequence>
<proteinExistence type="predicted"/>
<dbReference type="InterPro" id="IPR025665">
    <property type="entry name" value="Beta-barrel_OMP_2"/>
</dbReference>
<protein>
    <recommendedName>
        <fullName evidence="1">Outer membrane protein beta-barrel domain-containing protein</fullName>
    </recommendedName>
</protein>
<reference evidence="2" key="1">
    <citation type="journal article" date="2014" name="Int. J. Syst. Evol. Microbiol.">
        <title>Complete genome sequence of Corynebacterium casei LMG S-19264T (=DSM 44701T), isolated from a smear-ripened cheese.</title>
        <authorList>
            <consortium name="US DOE Joint Genome Institute (JGI-PGF)"/>
            <person name="Walter F."/>
            <person name="Albersmeier A."/>
            <person name="Kalinowski J."/>
            <person name="Ruckert C."/>
        </authorList>
    </citation>
    <scope>NUCLEOTIDE SEQUENCE</scope>
    <source>
        <strain evidence="2">KCTC 12368</strain>
    </source>
</reference>
<evidence type="ECO:0000313" key="2">
    <source>
        <dbReference type="EMBL" id="GGZ14205.1"/>
    </source>
</evidence>
<name>A0A918PLG0_9BACT</name>
<feature type="domain" description="Outer membrane protein beta-barrel" evidence="1">
    <location>
        <begin position="43"/>
        <end position="200"/>
    </location>
</feature>
<dbReference type="Proteomes" id="UP000619457">
    <property type="component" value="Unassembled WGS sequence"/>
</dbReference>
<keyword evidence="3" id="KW-1185">Reference proteome</keyword>
<comment type="caution">
    <text evidence="2">The sequence shown here is derived from an EMBL/GenBank/DDBJ whole genome shotgun (WGS) entry which is preliminary data.</text>
</comment>
<gene>
    <name evidence="2" type="ORF">GCM10007049_02560</name>
</gene>
<reference evidence="2" key="2">
    <citation type="submission" date="2020-09" db="EMBL/GenBank/DDBJ databases">
        <authorList>
            <person name="Sun Q."/>
            <person name="Kim S."/>
        </authorList>
    </citation>
    <scope>NUCLEOTIDE SEQUENCE</scope>
    <source>
        <strain evidence="2">KCTC 12368</strain>
    </source>
</reference>
<accession>A0A918PLG0</accession>